<reference evidence="15" key="1">
    <citation type="submission" date="2021-07" db="EMBL/GenBank/DDBJ databases">
        <authorList>
            <person name="Branca A.L. A."/>
        </authorList>
    </citation>
    <scope>NUCLEOTIDE SEQUENCE</scope>
</reference>
<keyword evidence="7" id="KW-0804">Transcription</keyword>
<feature type="compositionally biased region" description="Low complexity" evidence="11">
    <location>
        <begin position="1181"/>
        <end position="1194"/>
    </location>
</feature>
<dbReference type="SMART" id="SM00324">
    <property type="entry name" value="RhoGAP"/>
    <property type="match status" value="1"/>
</dbReference>
<feature type="domain" description="Zn(2)-C6 fungal-type" evidence="12">
    <location>
        <begin position="136"/>
        <end position="169"/>
    </location>
</feature>
<dbReference type="PANTHER" id="PTHR23176">
    <property type="entry name" value="RHO/RAC/CDC GTPASE-ACTIVATING PROTEIN"/>
    <property type="match status" value="1"/>
</dbReference>
<dbReference type="PROSITE" id="PS00463">
    <property type="entry name" value="ZN2_CY6_FUNGAL_1"/>
    <property type="match status" value="1"/>
</dbReference>
<comment type="caution">
    <text evidence="15">The sequence shown here is derived from an EMBL/GenBank/DDBJ whole genome shotgun (WGS) entry which is preliminary data.</text>
</comment>
<evidence type="ECO:0000256" key="1">
    <source>
        <dbReference type="ARBA" id="ARBA00004123"/>
    </source>
</evidence>
<name>A0A9W4HTB6_PENNA</name>
<evidence type="ECO:0000259" key="12">
    <source>
        <dbReference type="PROSITE" id="PS50048"/>
    </source>
</evidence>
<dbReference type="InterPro" id="IPR001060">
    <property type="entry name" value="FCH_dom"/>
</dbReference>
<dbReference type="Pfam" id="PF00620">
    <property type="entry name" value="RhoGAP"/>
    <property type="match status" value="1"/>
</dbReference>
<dbReference type="CDD" id="cd12148">
    <property type="entry name" value="fungal_TF_MHR"/>
    <property type="match status" value="1"/>
</dbReference>
<dbReference type="FunFam" id="1.20.1270.60:FF:000063">
    <property type="entry name" value="Rho GTPase activator"/>
    <property type="match status" value="1"/>
</dbReference>
<accession>A0A9W4HTB6</accession>
<dbReference type="InterPro" id="IPR027267">
    <property type="entry name" value="AH/BAR_dom_sf"/>
</dbReference>
<evidence type="ECO:0000313" key="15">
    <source>
        <dbReference type="EMBL" id="CAG8114067.1"/>
    </source>
</evidence>
<dbReference type="PROSITE" id="PS50048">
    <property type="entry name" value="ZN2_CY6_FUNGAL_2"/>
    <property type="match status" value="1"/>
</dbReference>
<dbReference type="GO" id="GO:0008270">
    <property type="term" value="F:zinc ion binding"/>
    <property type="evidence" value="ECO:0007669"/>
    <property type="project" value="InterPro"/>
</dbReference>
<evidence type="ECO:0000256" key="4">
    <source>
        <dbReference type="ARBA" id="ARBA00022833"/>
    </source>
</evidence>
<feature type="region of interest" description="Disordered" evidence="11">
    <location>
        <begin position="843"/>
        <end position="869"/>
    </location>
</feature>
<evidence type="ECO:0000256" key="11">
    <source>
        <dbReference type="SAM" id="MobiDB-lite"/>
    </source>
</evidence>
<organism evidence="15 16">
    <name type="scientific">Penicillium nalgiovense</name>
    <dbReference type="NCBI Taxonomy" id="60175"/>
    <lineage>
        <taxon>Eukaryota</taxon>
        <taxon>Fungi</taxon>
        <taxon>Dikarya</taxon>
        <taxon>Ascomycota</taxon>
        <taxon>Pezizomycotina</taxon>
        <taxon>Eurotiomycetes</taxon>
        <taxon>Eurotiomycetidae</taxon>
        <taxon>Eurotiales</taxon>
        <taxon>Aspergillaceae</taxon>
        <taxon>Penicillium</taxon>
    </lineage>
</organism>
<feature type="compositionally biased region" description="Polar residues" evidence="11">
    <location>
        <begin position="856"/>
        <end position="869"/>
    </location>
</feature>
<keyword evidence="8" id="KW-0539">Nucleus</keyword>
<feature type="domain" description="F-BAR" evidence="14">
    <location>
        <begin position="870"/>
        <end position="1148"/>
    </location>
</feature>
<dbReference type="SUPFAM" id="SSF103657">
    <property type="entry name" value="BAR/IMD domain-like"/>
    <property type="match status" value="1"/>
</dbReference>
<keyword evidence="3" id="KW-0479">Metal-binding</keyword>
<evidence type="ECO:0000259" key="13">
    <source>
        <dbReference type="PROSITE" id="PS50238"/>
    </source>
</evidence>
<dbReference type="Pfam" id="PF00611">
    <property type="entry name" value="FCH"/>
    <property type="match status" value="1"/>
</dbReference>
<evidence type="ECO:0000256" key="9">
    <source>
        <dbReference type="PROSITE-ProRule" id="PRU01077"/>
    </source>
</evidence>
<feature type="domain" description="Rho-GAP" evidence="13">
    <location>
        <begin position="1286"/>
        <end position="1501"/>
    </location>
</feature>
<evidence type="ECO:0000256" key="10">
    <source>
        <dbReference type="SAM" id="Coils"/>
    </source>
</evidence>
<dbReference type="GO" id="GO:0005096">
    <property type="term" value="F:GTPase activator activity"/>
    <property type="evidence" value="ECO:0007669"/>
    <property type="project" value="UniProtKB-KW"/>
</dbReference>
<dbReference type="GO" id="GO:0005938">
    <property type="term" value="C:cell cortex"/>
    <property type="evidence" value="ECO:0007669"/>
    <property type="project" value="UniProtKB-ARBA"/>
</dbReference>
<evidence type="ECO:0008006" key="17">
    <source>
        <dbReference type="Google" id="ProtNLM"/>
    </source>
</evidence>
<evidence type="ECO:0000256" key="6">
    <source>
        <dbReference type="ARBA" id="ARBA00023125"/>
    </source>
</evidence>
<keyword evidence="6" id="KW-0238">DNA-binding</keyword>
<feature type="region of interest" description="Disordered" evidence="11">
    <location>
        <begin position="1"/>
        <end position="39"/>
    </location>
</feature>
<dbReference type="CDD" id="cd00067">
    <property type="entry name" value="GAL4"/>
    <property type="match status" value="1"/>
</dbReference>
<evidence type="ECO:0000256" key="8">
    <source>
        <dbReference type="ARBA" id="ARBA00023242"/>
    </source>
</evidence>
<dbReference type="InterPro" id="IPR031160">
    <property type="entry name" value="F_BAR_dom"/>
</dbReference>
<dbReference type="InterPro" id="IPR001138">
    <property type="entry name" value="Zn2Cys6_DnaBD"/>
</dbReference>
<dbReference type="GO" id="GO:0006351">
    <property type="term" value="P:DNA-templated transcription"/>
    <property type="evidence" value="ECO:0007669"/>
    <property type="project" value="InterPro"/>
</dbReference>
<dbReference type="InterPro" id="IPR008936">
    <property type="entry name" value="Rho_GTPase_activation_prot"/>
</dbReference>
<dbReference type="GO" id="GO:0005634">
    <property type="term" value="C:nucleus"/>
    <property type="evidence" value="ECO:0007669"/>
    <property type="project" value="UniProtKB-SubCell"/>
</dbReference>
<feature type="region of interest" description="Disordered" evidence="11">
    <location>
        <begin position="114"/>
        <end position="133"/>
    </location>
</feature>
<dbReference type="CDD" id="cd07652">
    <property type="entry name" value="F-BAR_Rgd1"/>
    <property type="match status" value="1"/>
</dbReference>
<dbReference type="GO" id="GO:0001216">
    <property type="term" value="F:DNA-binding transcription activator activity"/>
    <property type="evidence" value="ECO:0007669"/>
    <property type="project" value="UniProtKB-ARBA"/>
</dbReference>
<evidence type="ECO:0000256" key="2">
    <source>
        <dbReference type="ARBA" id="ARBA00022468"/>
    </source>
</evidence>
<sequence length="1504" mass="168119">MERLMPQAYDESATAEIRLGSKSPANHRPQSADKFPTSPFSGPISPIYGTWTPRTLVHVSWGFIPAERRLISMDLGYRNILASDGPHYSIPPSDFRSPTLPRPPPVIDFMQRSSESCEMEKAPPVTGKRRGGSRKACNECKQQKLRCDIVQTPAAACSRCRRLGIDCKVEQSFKRISKRRRNAEMEKEIADLRRRLGPNSDHEQGVETHEPHGGDEMSHCSEDVFARRDSAAIDQSRHVSVPVESHSSIATPLTMKRDGSIISQDEGQWRLEDITLSKARVLRLYEQYFTYYHPFLPLLNPPKPPEVYLHRCPLLAWTMICVASRRSQYEPGLLSALSGPFSRLLWSTITSVPQDYRVVKALCVLCTWPLPTTSQRTDATFMLSGLMMQIAMQLGLHRPVQAEEFTTFRMEVQGEALKDRLHTWVICNIVAQNVATGYGQPPSTIYDWALEPASLRDADYRLPDDLAIRLRIEKFCDRVTKALYSSKPEPADFISADKFVVVQVLESELRDMDVEFDGKISAINTIHLRAAELHFRYFMFLGSTARNDDLIKLFLATTSFLGRVLDLETSPGELIGHSTNYILQMIVSAAFALMKLLKSSFSRHIDFNHGKLLFNGAISAIRRISVMDHDRPIRLADILAQMWNATSLEPAEEDALQLKVRCRMSMSHVYDTVWRWRQRFRPVKSLEEMQGKFVLFSPFSCFVPVLNRLLIAAAIAANQDILGPAGHMTRQQQDSSLEDQSLMMPAQFDEGGAFFSESGFSEVFDSLNWVFDGIPDSFVAPPLRTTTYYYVHNEAQRSTCVAEPAITGLWGFPFPPLLNSSSLTFTQVKIISMSDQALHESTAIPTLSDAPPPSAGRSTPSHGGETQPNEAISDELKARLDKVIYSDIGITTLLTRLKQSVASAKDFSTFLKKRGTLEEEHAQGLRKLSRVINDASQRSENRQGTYSSSYKDIHRIQERMVDHGLQFAVSLHQMSDDLHELAANIERGRKQWKQTGLAAEKRVVDAESLAEKAKAKYESLAEQYDRVRTGDKQGGKFGLKGHKSAAQHEEELLRKVQNADSDYASKVQAAQAARQELVSTHRPQAVHNLQQLISECDSGLTLQQQKFATFNEKLLLGQGLCVNPLKTDGALGPKSLADVIRQVDNQRDLHEFILSHEGNPGAVTSEQVKYERHPTLGGAGATPAPAAPSQPSTQNKRVSIMPQAFASNNTSSPALQPPHSGDRLPQSPYPPEKSFTPPPAGTPPYPVSGPPAPEPAPKIPMPMAGPPPMDRSLQSNLPPLKPVFGVSLNDLYARDGTAVPFIVYQCFQAVELFGLDMEGIYRLSGSANHISHMKALFDNDSSQVDFTNPENFYHDVNSVAGLAKQFFRDLPDPLFTTQFYQQFVDAARIDDDIQRRDSMHALINSLPDAHYATLRAIILHLNKIQEHYTQNRMNAGNLAICFGYVPARSTSYKNRDVIRRRPANSRYRPTLMGANSGGSIADAGWQVRVVETILNNTFQIFDDD</sequence>
<dbReference type="SUPFAM" id="SSF48350">
    <property type="entry name" value="GTPase activation domain, GAP"/>
    <property type="match status" value="1"/>
</dbReference>
<feature type="compositionally biased region" description="Polar residues" evidence="11">
    <location>
        <begin position="1205"/>
        <end position="1214"/>
    </location>
</feature>
<dbReference type="PROSITE" id="PS51741">
    <property type="entry name" value="F_BAR"/>
    <property type="match status" value="1"/>
</dbReference>
<dbReference type="OrthoDB" id="2341546at2759"/>
<dbReference type="SMART" id="SM00055">
    <property type="entry name" value="FCH"/>
    <property type="match status" value="1"/>
</dbReference>
<keyword evidence="9 10" id="KW-0175">Coiled coil</keyword>
<evidence type="ECO:0000259" key="14">
    <source>
        <dbReference type="PROSITE" id="PS51741"/>
    </source>
</evidence>
<proteinExistence type="predicted"/>
<comment type="subcellular location">
    <subcellularLocation>
        <location evidence="1">Nucleus</location>
    </subcellularLocation>
</comment>
<dbReference type="Proteomes" id="UP001153461">
    <property type="component" value="Unassembled WGS sequence"/>
</dbReference>
<evidence type="ECO:0000256" key="7">
    <source>
        <dbReference type="ARBA" id="ARBA00023163"/>
    </source>
</evidence>
<dbReference type="InterPro" id="IPR050729">
    <property type="entry name" value="Rho-GAP"/>
</dbReference>
<dbReference type="Pfam" id="PF00172">
    <property type="entry name" value="Zn_clus"/>
    <property type="match status" value="1"/>
</dbReference>
<keyword evidence="4" id="KW-0862">Zinc</keyword>
<dbReference type="GO" id="GO:0003677">
    <property type="term" value="F:DNA binding"/>
    <property type="evidence" value="ECO:0007669"/>
    <property type="project" value="UniProtKB-KW"/>
</dbReference>
<keyword evidence="2" id="KW-0343">GTPase activation</keyword>
<keyword evidence="5" id="KW-0805">Transcription regulation</keyword>
<feature type="region of interest" description="Disordered" evidence="11">
    <location>
        <begin position="196"/>
        <end position="219"/>
    </location>
</feature>
<dbReference type="InterPro" id="IPR007219">
    <property type="entry name" value="XnlR_reg_dom"/>
</dbReference>
<dbReference type="EMBL" id="CAJVNV010000221">
    <property type="protein sequence ID" value="CAG8114067.1"/>
    <property type="molecule type" value="Genomic_DNA"/>
</dbReference>
<dbReference type="PROSITE" id="PS50238">
    <property type="entry name" value="RHOGAP"/>
    <property type="match status" value="1"/>
</dbReference>
<dbReference type="GO" id="GO:0007165">
    <property type="term" value="P:signal transduction"/>
    <property type="evidence" value="ECO:0007669"/>
    <property type="project" value="InterPro"/>
</dbReference>
<gene>
    <name evidence="15" type="ORF">PNAL_LOCUS5065</name>
</gene>
<evidence type="ECO:0000313" key="16">
    <source>
        <dbReference type="Proteomes" id="UP001153461"/>
    </source>
</evidence>
<evidence type="ECO:0000256" key="5">
    <source>
        <dbReference type="ARBA" id="ARBA00023015"/>
    </source>
</evidence>
<protein>
    <recommendedName>
        <fullName evidence="17">Zn(2)-C6 fungal-type domain-containing protein</fullName>
    </recommendedName>
</protein>
<dbReference type="Pfam" id="PF04082">
    <property type="entry name" value="Fungal_trans"/>
    <property type="match status" value="1"/>
</dbReference>
<dbReference type="InterPro" id="IPR000198">
    <property type="entry name" value="RhoGAP_dom"/>
</dbReference>
<evidence type="ECO:0000256" key="3">
    <source>
        <dbReference type="ARBA" id="ARBA00022723"/>
    </source>
</evidence>
<dbReference type="SUPFAM" id="SSF57701">
    <property type="entry name" value="Zn2/Cys6 DNA-binding domain"/>
    <property type="match status" value="1"/>
</dbReference>
<dbReference type="FunFam" id="4.10.240.10:FF:000003">
    <property type="entry name" value="C6 transcription factor (Leu3)"/>
    <property type="match status" value="1"/>
</dbReference>
<dbReference type="InterPro" id="IPR036864">
    <property type="entry name" value="Zn2-C6_fun-type_DNA-bd_sf"/>
</dbReference>
<dbReference type="Gene3D" id="1.10.555.10">
    <property type="entry name" value="Rho GTPase activation protein"/>
    <property type="match status" value="1"/>
</dbReference>
<dbReference type="PANTHER" id="PTHR23176:SF136">
    <property type="entry name" value="RHO GTPASE ACTIVATOR (RGD1)"/>
    <property type="match status" value="1"/>
</dbReference>
<feature type="coiled-coil region" evidence="10">
    <location>
        <begin position="971"/>
        <end position="1030"/>
    </location>
</feature>
<feature type="compositionally biased region" description="Pro residues" evidence="11">
    <location>
        <begin position="1227"/>
        <end position="1269"/>
    </location>
</feature>
<feature type="region of interest" description="Disordered" evidence="11">
    <location>
        <begin position="1174"/>
        <end position="1274"/>
    </location>
</feature>
<dbReference type="GO" id="GO:0000981">
    <property type="term" value="F:DNA-binding transcription factor activity, RNA polymerase II-specific"/>
    <property type="evidence" value="ECO:0007669"/>
    <property type="project" value="InterPro"/>
</dbReference>
<dbReference type="Gene3D" id="4.10.240.10">
    <property type="entry name" value="Zn(2)-C6 fungal-type DNA-binding domain"/>
    <property type="match status" value="1"/>
</dbReference>
<dbReference type="SMART" id="SM00066">
    <property type="entry name" value="GAL4"/>
    <property type="match status" value="1"/>
</dbReference>
<dbReference type="Gene3D" id="1.20.1270.60">
    <property type="entry name" value="Arfaptin homology (AH) domain/BAR domain"/>
    <property type="match status" value="1"/>
</dbReference>